<comment type="similarity">
    <text evidence="2">Belongs to the SKAP family.</text>
</comment>
<dbReference type="SUPFAM" id="SSF50729">
    <property type="entry name" value="PH domain-like"/>
    <property type="match status" value="1"/>
</dbReference>
<keyword evidence="5" id="KW-0597">Phosphoprotein</keyword>
<comment type="caution">
    <text evidence="9">The sequence shown here is derived from an EMBL/GenBank/DDBJ whole genome shotgun (WGS) entry which is preliminary data.</text>
</comment>
<protein>
    <submittedName>
        <fullName evidence="9">Src kinase-associated phosphoprotein 2</fullName>
    </submittedName>
</protein>
<dbReference type="GO" id="GO:0016301">
    <property type="term" value="F:kinase activity"/>
    <property type="evidence" value="ECO:0007669"/>
    <property type="project" value="UniProtKB-KW"/>
</dbReference>
<dbReference type="PANTHER" id="PTHR15129">
    <property type="entry name" value="SRC-ASSOCIATED ADAPTOR PROTEIN"/>
    <property type="match status" value="1"/>
</dbReference>
<accession>A0AAV4PIX3</accession>
<proteinExistence type="inferred from homology"/>
<dbReference type="SMART" id="SM00326">
    <property type="entry name" value="SH3"/>
    <property type="match status" value="1"/>
</dbReference>
<dbReference type="PROSITE" id="PS50002">
    <property type="entry name" value="SH3"/>
    <property type="match status" value="1"/>
</dbReference>
<dbReference type="InterPro" id="IPR011993">
    <property type="entry name" value="PH-like_dom_sf"/>
</dbReference>
<dbReference type="PANTHER" id="PTHR15129:SF0">
    <property type="entry name" value="SH3 DOMAIN-CONTAINING PROTEIN"/>
    <property type="match status" value="1"/>
</dbReference>
<reference evidence="9 10" key="1">
    <citation type="submission" date="2021-06" db="EMBL/GenBank/DDBJ databases">
        <title>Caerostris darwini draft genome.</title>
        <authorList>
            <person name="Kono N."/>
            <person name="Arakawa K."/>
        </authorList>
    </citation>
    <scope>NUCLEOTIDE SEQUENCE [LARGE SCALE GENOMIC DNA]</scope>
</reference>
<evidence type="ECO:0000256" key="6">
    <source>
        <dbReference type="PROSITE-ProRule" id="PRU00192"/>
    </source>
</evidence>
<dbReference type="InterPro" id="IPR037781">
    <property type="entry name" value="SKAP_fam"/>
</dbReference>
<dbReference type="EMBL" id="BPLQ01002945">
    <property type="protein sequence ID" value="GIX96589.1"/>
    <property type="molecule type" value="Genomic_DNA"/>
</dbReference>
<evidence type="ECO:0000259" key="7">
    <source>
        <dbReference type="PROSITE" id="PS50002"/>
    </source>
</evidence>
<dbReference type="Proteomes" id="UP001054837">
    <property type="component" value="Unassembled WGS sequence"/>
</dbReference>
<dbReference type="SMART" id="SM00233">
    <property type="entry name" value="PH"/>
    <property type="match status" value="1"/>
</dbReference>
<evidence type="ECO:0000313" key="9">
    <source>
        <dbReference type="EMBL" id="GIX96589.1"/>
    </source>
</evidence>
<name>A0AAV4PIX3_9ARAC</name>
<feature type="domain" description="SH3" evidence="7">
    <location>
        <begin position="343"/>
        <end position="404"/>
    </location>
</feature>
<evidence type="ECO:0000256" key="4">
    <source>
        <dbReference type="ARBA" id="ARBA00022490"/>
    </source>
</evidence>
<dbReference type="Gene3D" id="2.30.29.30">
    <property type="entry name" value="Pleckstrin-homology domain (PH domain)/Phosphotyrosine-binding domain (PTB)"/>
    <property type="match status" value="1"/>
</dbReference>
<dbReference type="Gene3D" id="2.30.30.40">
    <property type="entry name" value="SH3 Domains"/>
    <property type="match status" value="1"/>
</dbReference>
<evidence type="ECO:0000256" key="2">
    <source>
        <dbReference type="ARBA" id="ARBA00005864"/>
    </source>
</evidence>
<keyword evidence="4" id="KW-0963">Cytoplasm</keyword>
<keyword evidence="9" id="KW-0808">Transferase</keyword>
<dbReference type="Pfam" id="PF00169">
    <property type="entry name" value="PH"/>
    <property type="match status" value="1"/>
</dbReference>
<gene>
    <name evidence="9" type="primary">Skap2</name>
    <name evidence="9" type="ORF">CDAR_18051</name>
</gene>
<dbReference type="Pfam" id="PF00018">
    <property type="entry name" value="SH3_1"/>
    <property type="match status" value="1"/>
</dbReference>
<evidence type="ECO:0000256" key="3">
    <source>
        <dbReference type="ARBA" id="ARBA00022443"/>
    </source>
</evidence>
<keyword evidence="10" id="KW-1185">Reference proteome</keyword>
<dbReference type="InterPro" id="IPR001452">
    <property type="entry name" value="SH3_domain"/>
</dbReference>
<dbReference type="InterPro" id="IPR001849">
    <property type="entry name" value="PH_domain"/>
</dbReference>
<dbReference type="PROSITE" id="PS50003">
    <property type="entry name" value="PH_DOMAIN"/>
    <property type="match status" value="1"/>
</dbReference>
<comment type="subcellular location">
    <subcellularLocation>
        <location evidence="1">Cytoplasm</location>
    </subcellularLocation>
</comment>
<dbReference type="GO" id="GO:0005737">
    <property type="term" value="C:cytoplasm"/>
    <property type="evidence" value="ECO:0007669"/>
    <property type="project" value="UniProtKB-SubCell"/>
</dbReference>
<feature type="domain" description="PH" evidence="8">
    <location>
        <begin position="163"/>
        <end position="268"/>
    </location>
</feature>
<evidence type="ECO:0000313" key="10">
    <source>
        <dbReference type="Proteomes" id="UP001054837"/>
    </source>
</evidence>
<dbReference type="Gene3D" id="6.10.250.220">
    <property type="match status" value="1"/>
</dbReference>
<dbReference type="GO" id="GO:0005886">
    <property type="term" value="C:plasma membrane"/>
    <property type="evidence" value="ECO:0007669"/>
    <property type="project" value="TreeGrafter"/>
</dbReference>
<keyword evidence="3 6" id="KW-0728">SH3 domain</keyword>
<dbReference type="InterPro" id="IPR036028">
    <property type="entry name" value="SH3-like_dom_sf"/>
</dbReference>
<dbReference type="SUPFAM" id="SSF50044">
    <property type="entry name" value="SH3-domain"/>
    <property type="match status" value="1"/>
</dbReference>
<dbReference type="AlphaFoldDB" id="A0AAV4PIX3"/>
<sequence>MSKFHASVRELLEDVHSFLTGTIQNEVLCTASLTHKERLLSRLKCLQNEYPELHLQFNETEEIKSDSKRCSTASPVPYVDMNGGSPYKMPFFPTNVLRYSLRILRLSRNIFLDNLKVDQENYDICSPKDKYDSSENQSVTGSEDYASEDAKLVPEIPASDLYVCEKAGYLDKKKRDSIKGWLNPFQRRWCAIKDNVLYYYEKTTDRKQKGCIILTGYEARSLPDDSKEGKKYNFCFELVYPGKRTYQFSAPSEKDLHQWINAVERNSKILNQGKSGSKESFSYPCSVQSANHDNIPSVPEDIYETVDEENAILDNDSENINNQKELNESPLLEDQTSQDPIFNYSDLYVGLWDCSGADDTELSFYRGDLIHVVSKEYDSFAWWIGELQGKIGFVPKSYLMEAYECY</sequence>
<evidence type="ECO:0000256" key="1">
    <source>
        <dbReference type="ARBA" id="ARBA00004496"/>
    </source>
</evidence>
<keyword evidence="9" id="KW-0418">Kinase</keyword>
<evidence type="ECO:0000259" key="8">
    <source>
        <dbReference type="PROSITE" id="PS50003"/>
    </source>
</evidence>
<evidence type="ECO:0000256" key="5">
    <source>
        <dbReference type="ARBA" id="ARBA00022553"/>
    </source>
</evidence>
<organism evidence="9 10">
    <name type="scientific">Caerostris darwini</name>
    <dbReference type="NCBI Taxonomy" id="1538125"/>
    <lineage>
        <taxon>Eukaryota</taxon>
        <taxon>Metazoa</taxon>
        <taxon>Ecdysozoa</taxon>
        <taxon>Arthropoda</taxon>
        <taxon>Chelicerata</taxon>
        <taxon>Arachnida</taxon>
        <taxon>Araneae</taxon>
        <taxon>Araneomorphae</taxon>
        <taxon>Entelegynae</taxon>
        <taxon>Araneoidea</taxon>
        <taxon>Araneidae</taxon>
        <taxon>Caerostris</taxon>
    </lineage>
</organism>